<dbReference type="GO" id="GO:0003735">
    <property type="term" value="F:structural constituent of ribosome"/>
    <property type="evidence" value="ECO:0007669"/>
    <property type="project" value="InterPro"/>
</dbReference>
<dbReference type="EMBL" id="MG148339">
    <property type="protein sequence ID" value="AWQ64264.1"/>
    <property type="molecule type" value="Genomic_DNA"/>
</dbReference>
<dbReference type="InterPro" id="IPR001865">
    <property type="entry name" value="Ribosomal_uS2"/>
</dbReference>
<reference evidence="2" key="1">
    <citation type="journal article" date="2018" name="Genome Biol. Evol.">
        <title>Recurrent loss, horizontal transfer, and the obscure origins of mitochondrial introns in diatoms (Bacillariophyta).</title>
        <authorList>
            <person name="Guillory W.X."/>
            <person name="Onyshchenko A."/>
            <person name="Ruck E.C."/>
            <person name="Parks M."/>
            <person name="Nakov T."/>
            <person name="Wickett N.J."/>
            <person name="Alverson A.J."/>
        </authorList>
    </citation>
    <scope>NUCLEOTIDE SEQUENCE</scope>
</reference>
<dbReference type="Gene3D" id="3.40.50.10490">
    <property type="entry name" value="Glucose-6-phosphate isomerase like protein, domain 1"/>
    <property type="match status" value="1"/>
</dbReference>
<evidence type="ECO:0000256" key="1">
    <source>
        <dbReference type="ARBA" id="ARBA00006242"/>
    </source>
</evidence>
<comment type="similarity">
    <text evidence="1">Belongs to the universal ribosomal protein uS2 family.</text>
</comment>
<gene>
    <name evidence="2" type="primary">rps2</name>
</gene>
<keyword evidence="2" id="KW-0496">Mitochondrion</keyword>
<dbReference type="PANTHER" id="PTHR12534">
    <property type="entry name" value="30S RIBOSOMAL PROTEIN S2 PROKARYOTIC AND ORGANELLAR"/>
    <property type="match status" value="1"/>
</dbReference>
<proteinExistence type="inferred from homology"/>
<dbReference type="GO" id="GO:0006412">
    <property type="term" value="P:translation"/>
    <property type="evidence" value="ECO:0007669"/>
    <property type="project" value="InterPro"/>
</dbReference>
<protein>
    <submittedName>
        <fullName evidence="2">Ribosomal protein S2</fullName>
    </submittedName>
</protein>
<dbReference type="PANTHER" id="PTHR12534:SF0">
    <property type="entry name" value="SMALL RIBOSOMAL SUBUNIT PROTEIN US2M"/>
    <property type="match status" value="1"/>
</dbReference>
<dbReference type="AlphaFoldDB" id="A0A2U9GIS5"/>
<accession>A0A2U9GIS5</accession>
<dbReference type="Pfam" id="PF00318">
    <property type="entry name" value="Ribosomal_S2"/>
    <property type="match status" value="1"/>
</dbReference>
<dbReference type="InterPro" id="IPR023591">
    <property type="entry name" value="Ribosomal_uS2_flav_dom_sf"/>
</dbReference>
<dbReference type="RefSeq" id="YP_009495534.1">
    <property type="nucleotide sequence ID" value="NC_037989.1"/>
</dbReference>
<geneLocation type="mitochondrion" evidence="2"/>
<keyword evidence="2" id="KW-0689">Ribosomal protein</keyword>
<dbReference type="SUPFAM" id="SSF52313">
    <property type="entry name" value="Ribosomal protein S2"/>
    <property type="match status" value="1"/>
</dbReference>
<dbReference type="GeneID" id="36957521"/>
<organism evidence="2">
    <name type="scientific">Psammoneis japonica</name>
    <dbReference type="NCBI Taxonomy" id="517775"/>
    <lineage>
        <taxon>Eukaryota</taxon>
        <taxon>Sar</taxon>
        <taxon>Stramenopiles</taxon>
        <taxon>Ochrophyta</taxon>
        <taxon>Bacillariophyta</taxon>
        <taxon>Mediophyceae</taxon>
        <taxon>Biddulphiophycidae</taxon>
        <taxon>Triceratiales</taxon>
        <taxon>Plagiogrammaceae</taxon>
        <taxon>Psammoneis</taxon>
    </lineage>
</organism>
<name>A0A2U9GIS5_9STRA</name>
<evidence type="ECO:0000313" key="2">
    <source>
        <dbReference type="EMBL" id="AWQ64264.1"/>
    </source>
</evidence>
<keyword evidence="2" id="KW-0687">Ribonucleoprotein</keyword>
<dbReference type="GO" id="GO:0005763">
    <property type="term" value="C:mitochondrial small ribosomal subunit"/>
    <property type="evidence" value="ECO:0007669"/>
    <property type="project" value="TreeGrafter"/>
</dbReference>
<sequence>MKIKTIKNHKYNLFKLKLIQSKVYKTKIRKLFFDKSLDVFLEDIQLHFKKVLQIIYEYHINNKRILFIGVPSFLQKKFKKILRKTNHFSIPEALWMNGILSNNKSAIFRNLNIKRLKKIKKQKHNTDDLNLLLKITKKPDLIVTFDRNLDSNAIEEMYKLRIPIISLNNALCFDFKVAYSIPENSIKANQQVSNSIFLVLSSIFKKSFGKLN</sequence>
<dbReference type="InterPro" id="IPR005706">
    <property type="entry name" value="Ribosomal_uS2_bac/mit/plastid"/>
</dbReference>